<evidence type="ECO:0000313" key="2">
    <source>
        <dbReference type="Proteomes" id="UP000275234"/>
    </source>
</evidence>
<gene>
    <name evidence="1" type="ORF">Edno5_0035</name>
</gene>
<keyword evidence="2" id="KW-1185">Reference proteome</keyword>
<dbReference type="Proteomes" id="UP000275234">
    <property type="component" value="Segment"/>
</dbReference>
<accession>A0A3G3BYE5</accession>
<protein>
    <submittedName>
        <fullName evidence="1">Uncharacterized protein</fullName>
    </submittedName>
</protein>
<reference evidence="1 2" key="1">
    <citation type="submission" date="2018-09" db="EMBL/GenBank/DDBJ databases">
        <title>Genomic characterization of Edwardsiella anguillarum, isolated from Greek aquaculture.</title>
        <authorList>
            <person name="Katharios P."/>
            <person name="Kalatzis P.G."/>
            <person name="Kokkari C."/>
            <person name="Wang Q."/>
        </authorList>
    </citation>
    <scope>NUCLEOTIDE SEQUENCE [LARGE SCALE GENOMIC DNA]</scope>
</reference>
<evidence type="ECO:0000313" key="1">
    <source>
        <dbReference type="EMBL" id="AYP69244.1"/>
    </source>
</evidence>
<proteinExistence type="predicted"/>
<organism evidence="1 2">
    <name type="scientific">Edwardsiella phage Edno5</name>
    <dbReference type="NCBI Taxonomy" id="2419942"/>
    <lineage>
        <taxon>Viruses</taxon>
        <taxon>Duplodnaviria</taxon>
        <taxon>Heunggongvirae</taxon>
        <taxon>Uroviricota</taxon>
        <taxon>Caudoviricetes</taxon>
        <taxon>Gofduovirus</taxon>
        <taxon>Gofduovirus edno5</taxon>
    </lineage>
</organism>
<dbReference type="EMBL" id="MH898687">
    <property type="protein sequence ID" value="AYP69244.1"/>
    <property type="molecule type" value="Genomic_DNA"/>
</dbReference>
<name>A0A3G3BYE5_9CAUD</name>
<sequence>MKSALPRFALIPAIVPLPGEWLRSDYPRYYLQRSANGDSENDNKKGCLKQPRNRDVVFRFHFAP</sequence>